<keyword evidence="2" id="KW-0442">Lipid degradation</keyword>
<dbReference type="GO" id="GO:0006508">
    <property type="term" value="P:proteolysis"/>
    <property type="evidence" value="ECO:0007669"/>
    <property type="project" value="InterPro"/>
</dbReference>
<name>A0A7Z2S8U9_9SPHN</name>
<organism evidence="5 6">
    <name type="scientific">Sphingomonas changnyeongensis</name>
    <dbReference type="NCBI Taxonomy" id="2698679"/>
    <lineage>
        <taxon>Bacteria</taxon>
        <taxon>Pseudomonadati</taxon>
        <taxon>Pseudomonadota</taxon>
        <taxon>Alphaproteobacteria</taxon>
        <taxon>Sphingomonadales</taxon>
        <taxon>Sphingomonadaceae</taxon>
        <taxon>Sphingomonas</taxon>
    </lineage>
</organism>
<dbReference type="InterPro" id="IPR029058">
    <property type="entry name" value="AB_hydrolase_fold"/>
</dbReference>
<dbReference type="KEGG" id="schy:GVO57_04555"/>
<accession>A0A7Z2S8U9</accession>
<evidence type="ECO:0000313" key="5">
    <source>
        <dbReference type="EMBL" id="QHL91786.1"/>
    </source>
</evidence>
<evidence type="ECO:0000256" key="2">
    <source>
        <dbReference type="ARBA" id="ARBA00022963"/>
    </source>
</evidence>
<gene>
    <name evidence="5" type="ORF">GVO57_04555</name>
</gene>
<dbReference type="GO" id="GO:0016042">
    <property type="term" value="P:lipid catabolic process"/>
    <property type="evidence" value="ECO:0007669"/>
    <property type="project" value="UniProtKB-KW"/>
</dbReference>
<proteinExistence type="predicted"/>
<sequence length="291" mass="31060">MGDGTEIGIWFPAYGAAKPQRLGLYAQQAITGAAPAGRRLPLIVMSHGNGGHFAGHSDTAAALARAGFVVASLTHPGDNWRDQSRATQMNGRVTALTALITHMLESWQHHAVLDPQRVGAFGFSAGGFTVLAAAGGRPDLARMGRHCADHPGFFDCGVVKAHPLPDPAWTARPDRRIKAVVAAAPALGFTFGRTGLSRVTMPVQLWRADNDPVLPAPFYADAVRADLPRRPEFHAVPGAGHFDFLAPCDAGGALARICATEGFDRGAFHARFNAEVVRFFRRHLARAQRPG</sequence>
<dbReference type="EMBL" id="CP047895">
    <property type="protein sequence ID" value="QHL91786.1"/>
    <property type="molecule type" value="Genomic_DNA"/>
</dbReference>
<dbReference type="PIRSF" id="PIRSF031982">
    <property type="entry name" value="UCP031982_abhydr"/>
    <property type="match status" value="1"/>
</dbReference>
<evidence type="ECO:0000256" key="3">
    <source>
        <dbReference type="ARBA" id="ARBA00023098"/>
    </source>
</evidence>
<evidence type="ECO:0000313" key="6">
    <source>
        <dbReference type="Proteomes" id="UP000464468"/>
    </source>
</evidence>
<protein>
    <submittedName>
        <fullName evidence="5">Prolyl oligopeptidase family serine peptidase</fullName>
    </submittedName>
</protein>
<dbReference type="SUPFAM" id="SSF53474">
    <property type="entry name" value="alpha/beta-Hydrolases"/>
    <property type="match status" value="1"/>
</dbReference>
<dbReference type="PANTHER" id="PTHR10272">
    <property type="entry name" value="PLATELET-ACTIVATING FACTOR ACETYLHYDROLASE"/>
    <property type="match status" value="1"/>
</dbReference>
<evidence type="ECO:0000259" key="4">
    <source>
        <dbReference type="Pfam" id="PF00326"/>
    </source>
</evidence>
<evidence type="ECO:0000256" key="1">
    <source>
        <dbReference type="ARBA" id="ARBA00022801"/>
    </source>
</evidence>
<dbReference type="Proteomes" id="UP000464468">
    <property type="component" value="Chromosome"/>
</dbReference>
<dbReference type="AlphaFoldDB" id="A0A7Z2S8U9"/>
<dbReference type="PANTHER" id="PTHR10272:SF0">
    <property type="entry name" value="PLATELET-ACTIVATING FACTOR ACETYLHYDROLASE"/>
    <property type="match status" value="1"/>
</dbReference>
<keyword evidence="1" id="KW-0378">Hydrolase</keyword>
<keyword evidence="3" id="KW-0443">Lipid metabolism</keyword>
<dbReference type="InterPro" id="IPR001375">
    <property type="entry name" value="Peptidase_S9_cat"/>
</dbReference>
<dbReference type="GO" id="GO:0008236">
    <property type="term" value="F:serine-type peptidase activity"/>
    <property type="evidence" value="ECO:0007669"/>
    <property type="project" value="InterPro"/>
</dbReference>
<dbReference type="Gene3D" id="3.40.50.1820">
    <property type="entry name" value="alpha/beta hydrolase"/>
    <property type="match status" value="1"/>
</dbReference>
<feature type="domain" description="Peptidase S9 prolyl oligopeptidase catalytic" evidence="4">
    <location>
        <begin position="60"/>
        <end position="140"/>
    </location>
</feature>
<dbReference type="InterPro" id="IPR016986">
    <property type="entry name" value="UCP031982_abhydr"/>
</dbReference>
<dbReference type="GO" id="GO:0003847">
    <property type="term" value="F:1-alkyl-2-acetylglycerophosphocholine esterase activity"/>
    <property type="evidence" value="ECO:0007669"/>
    <property type="project" value="TreeGrafter"/>
</dbReference>
<keyword evidence="6" id="KW-1185">Reference proteome</keyword>
<dbReference type="Pfam" id="PF00326">
    <property type="entry name" value="Peptidase_S9"/>
    <property type="match status" value="1"/>
</dbReference>
<reference evidence="5 6" key="1">
    <citation type="submission" date="2020-01" db="EMBL/GenBank/DDBJ databases">
        <title>Sphingomonas sp. C33 whole genome sequece.</title>
        <authorList>
            <person name="Park C."/>
        </authorList>
    </citation>
    <scope>NUCLEOTIDE SEQUENCE [LARGE SCALE GENOMIC DNA]</scope>
    <source>
        <strain evidence="5 6">C33</strain>
    </source>
</reference>